<dbReference type="EMBL" id="ODYU01002780">
    <property type="protein sequence ID" value="SOQ40695.1"/>
    <property type="molecule type" value="Genomic_DNA"/>
</dbReference>
<feature type="transmembrane region" description="Helical" evidence="1">
    <location>
        <begin position="84"/>
        <end position="105"/>
    </location>
</feature>
<feature type="transmembrane region" description="Helical" evidence="1">
    <location>
        <begin position="174"/>
        <end position="193"/>
    </location>
</feature>
<feature type="transmembrane region" description="Helical" evidence="1">
    <location>
        <begin position="148"/>
        <end position="168"/>
    </location>
</feature>
<accession>A0A2H1VIN5</accession>
<keyword evidence="1" id="KW-0812">Transmembrane</keyword>
<keyword evidence="1" id="KW-1133">Transmembrane helix</keyword>
<feature type="transmembrane region" description="Helical" evidence="1">
    <location>
        <begin position="20"/>
        <end position="43"/>
    </location>
</feature>
<name>A0A2H1VIN5_SPOFR</name>
<proteinExistence type="predicted"/>
<evidence type="ECO:0000256" key="1">
    <source>
        <dbReference type="SAM" id="Phobius"/>
    </source>
</evidence>
<gene>
    <name evidence="2" type="ORF">SFRICE_001462</name>
</gene>
<dbReference type="AlphaFoldDB" id="A0A2H1VIN5"/>
<protein>
    <submittedName>
        <fullName evidence="2">SFRICE_001462</fullName>
    </submittedName>
</protein>
<reference evidence="2" key="1">
    <citation type="submission" date="2016-07" db="EMBL/GenBank/DDBJ databases">
        <authorList>
            <person name="Bretaudeau A."/>
        </authorList>
    </citation>
    <scope>NUCLEOTIDE SEQUENCE</scope>
    <source>
        <strain evidence="2">Rice</strain>
        <tissue evidence="2">Whole body</tissue>
    </source>
</reference>
<feature type="transmembrane region" description="Helical" evidence="1">
    <location>
        <begin position="117"/>
        <end position="139"/>
    </location>
</feature>
<feature type="transmembrane region" description="Helical" evidence="1">
    <location>
        <begin position="49"/>
        <end position="72"/>
    </location>
</feature>
<organism evidence="2">
    <name type="scientific">Spodoptera frugiperda</name>
    <name type="common">Fall armyworm</name>
    <dbReference type="NCBI Taxonomy" id="7108"/>
    <lineage>
        <taxon>Eukaryota</taxon>
        <taxon>Metazoa</taxon>
        <taxon>Ecdysozoa</taxon>
        <taxon>Arthropoda</taxon>
        <taxon>Hexapoda</taxon>
        <taxon>Insecta</taxon>
        <taxon>Pterygota</taxon>
        <taxon>Neoptera</taxon>
        <taxon>Endopterygota</taxon>
        <taxon>Lepidoptera</taxon>
        <taxon>Glossata</taxon>
        <taxon>Ditrysia</taxon>
        <taxon>Noctuoidea</taxon>
        <taxon>Noctuidae</taxon>
        <taxon>Amphipyrinae</taxon>
        <taxon>Spodoptera</taxon>
    </lineage>
</organism>
<evidence type="ECO:0000313" key="2">
    <source>
        <dbReference type="EMBL" id="SOQ40695.1"/>
    </source>
</evidence>
<sequence length="202" mass="23148">MSDMIINDSVPVDKKWNELIRYNIFIMKLVEFVISLVLMIIPFVMTEPVIFHCLAVAPTLVLAIVFAVLYLVDQVHDLAEQLYLILQIFFNLLAFMIVVVVALLLNILPHVVEPLDLLHCLVAGPTVVCSTLLMVLYIVDQVQYEAEFYYVVIELFFTVLAFINLFIIGKLIGALYGLFYADLIIAFSLDLFYMRQERGITF</sequence>
<keyword evidence="1" id="KW-0472">Membrane</keyword>